<dbReference type="SUPFAM" id="SSF48452">
    <property type="entry name" value="TPR-like"/>
    <property type="match status" value="1"/>
</dbReference>
<organism evidence="1">
    <name type="scientific">marine metagenome</name>
    <dbReference type="NCBI Taxonomy" id="408172"/>
    <lineage>
        <taxon>unclassified sequences</taxon>
        <taxon>metagenomes</taxon>
        <taxon>ecological metagenomes</taxon>
    </lineage>
</organism>
<evidence type="ECO:0000313" key="1">
    <source>
        <dbReference type="EMBL" id="SVC62855.1"/>
    </source>
</evidence>
<protein>
    <submittedName>
        <fullName evidence="1">Uncharacterized protein</fullName>
    </submittedName>
</protein>
<dbReference type="PROSITE" id="PS50005">
    <property type="entry name" value="TPR"/>
    <property type="match status" value="1"/>
</dbReference>
<dbReference type="Gene3D" id="1.25.40.10">
    <property type="entry name" value="Tetratricopeptide repeat domain"/>
    <property type="match status" value="1"/>
</dbReference>
<gene>
    <name evidence="1" type="ORF">METZ01_LOCUS315709</name>
</gene>
<dbReference type="AlphaFoldDB" id="A0A382NR78"/>
<name>A0A382NR78_9ZZZZ</name>
<dbReference type="InterPro" id="IPR011990">
    <property type="entry name" value="TPR-like_helical_dom_sf"/>
</dbReference>
<proteinExistence type="predicted"/>
<dbReference type="EMBL" id="UINC01101775">
    <property type="protein sequence ID" value="SVC62855.1"/>
    <property type="molecule type" value="Genomic_DNA"/>
</dbReference>
<reference evidence="1" key="1">
    <citation type="submission" date="2018-05" db="EMBL/GenBank/DDBJ databases">
        <authorList>
            <person name="Lanie J.A."/>
            <person name="Ng W.-L."/>
            <person name="Kazmierczak K.M."/>
            <person name="Andrzejewski T.M."/>
            <person name="Davidsen T.M."/>
            <person name="Wayne K.J."/>
            <person name="Tettelin H."/>
            <person name="Glass J.I."/>
            <person name="Rusch D."/>
            <person name="Podicherti R."/>
            <person name="Tsui H.-C.T."/>
            <person name="Winkler M.E."/>
        </authorList>
    </citation>
    <scope>NUCLEOTIDE SEQUENCE</scope>
</reference>
<feature type="non-terminal residue" evidence="1">
    <location>
        <position position="1"/>
    </location>
</feature>
<accession>A0A382NR78</accession>
<sequence length="235" mass="27199">EERIIEYLPSVDWSHQHLITVLGEKNEITNHFLVDDTTIVLPGTVASFTAEYTQEDDIHELIESSNDLFIESEKCFVEGDLSEAEHYLEKVIQANPLYSRAYSSLACIRWYQEEYREAIQLDLDALRINPKNFRALYNIGLDLYDGWYVTEAAFFLRRCINCYGEFHPALELQGKIEERTLELAKARHEEDLQFTAFQELRGLGVRDITEDSSGTTKLRVNFRGIDFQDDEVGGD</sequence>
<dbReference type="InterPro" id="IPR019734">
    <property type="entry name" value="TPR_rpt"/>
</dbReference>